<evidence type="ECO:0000256" key="3">
    <source>
        <dbReference type="ARBA" id="ARBA00022519"/>
    </source>
</evidence>
<feature type="transmembrane region" description="Helical" evidence="10">
    <location>
        <begin position="12"/>
        <end position="31"/>
    </location>
</feature>
<gene>
    <name evidence="14" type="primary">mcp</name>
    <name evidence="14" type="ordered locus">MGMSRv2__4077</name>
</gene>
<dbReference type="Pfam" id="PF00015">
    <property type="entry name" value="MCPsignal"/>
    <property type="match status" value="1"/>
</dbReference>
<keyword evidence="4 10" id="KW-0812">Transmembrane</keyword>
<evidence type="ECO:0000259" key="11">
    <source>
        <dbReference type="PROSITE" id="PS50111"/>
    </source>
</evidence>
<dbReference type="SMART" id="SM00304">
    <property type="entry name" value="HAMP"/>
    <property type="match status" value="1"/>
</dbReference>
<dbReference type="STRING" id="1430440.MGMSRv2__4077"/>
<feature type="domain" description="Methyl-accepting transducer" evidence="11">
    <location>
        <begin position="304"/>
        <end position="540"/>
    </location>
</feature>
<dbReference type="HOGENOM" id="CLU_000445_107_21_5"/>
<evidence type="ECO:0000256" key="7">
    <source>
        <dbReference type="ARBA" id="ARBA00023224"/>
    </source>
</evidence>
<keyword evidence="3" id="KW-0997">Cell inner membrane</keyword>
<dbReference type="Proteomes" id="UP000018922">
    <property type="component" value="Chromosome I"/>
</dbReference>
<evidence type="ECO:0000259" key="13">
    <source>
        <dbReference type="PROSITE" id="PS50885"/>
    </source>
</evidence>
<evidence type="ECO:0000256" key="5">
    <source>
        <dbReference type="ARBA" id="ARBA00022989"/>
    </source>
</evidence>
<evidence type="ECO:0000256" key="6">
    <source>
        <dbReference type="ARBA" id="ARBA00023136"/>
    </source>
</evidence>
<keyword evidence="6 10" id="KW-0472">Membrane</keyword>
<evidence type="ECO:0000259" key="12">
    <source>
        <dbReference type="PROSITE" id="PS50192"/>
    </source>
</evidence>
<dbReference type="SMART" id="SM01049">
    <property type="entry name" value="Cache_2"/>
    <property type="match status" value="1"/>
</dbReference>
<feature type="domain" description="T-SNARE coiled-coil homology" evidence="12">
    <location>
        <begin position="456"/>
        <end position="518"/>
    </location>
</feature>
<evidence type="ECO:0000256" key="9">
    <source>
        <dbReference type="PROSITE-ProRule" id="PRU00284"/>
    </source>
</evidence>
<keyword evidence="15" id="KW-1185">Reference proteome</keyword>
<dbReference type="InterPro" id="IPR033480">
    <property type="entry name" value="sCache_2"/>
</dbReference>
<feature type="transmembrane region" description="Helical" evidence="10">
    <location>
        <begin position="190"/>
        <end position="209"/>
    </location>
</feature>
<proteinExistence type="inferred from homology"/>
<dbReference type="Gene3D" id="6.10.340.10">
    <property type="match status" value="1"/>
</dbReference>
<dbReference type="Pfam" id="PF00672">
    <property type="entry name" value="HAMP"/>
    <property type="match status" value="1"/>
</dbReference>
<evidence type="ECO:0000256" key="2">
    <source>
        <dbReference type="ARBA" id="ARBA00022475"/>
    </source>
</evidence>
<reference evidence="14 15" key="1">
    <citation type="journal article" date="2014" name="Genome Announc.">
        <title>Complete genome sequence of Magnetospirillum gryphiswaldense MSR-1.</title>
        <authorList>
            <person name="Wang X."/>
            <person name="Wang Q."/>
            <person name="Zhang W."/>
            <person name="Wang Y."/>
            <person name="Li L."/>
            <person name="Wen T."/>
            <person name="Zhang T."/>
            <person name="Zhang Y."/>
            <person name="Xu J."/>
            <person name="Hu J."/>
            <person name="Li S."/>
            <person name="Liu L."/>
            <person name="Liu J."/>
            <person name="Jiang W."/>
            <person name="Tian J."/>
            <person name="Li Y."/>
            <person name="Schuler D."/>
            <person name="Wang L."/>
            <person name="Li J."/>
        </authorList>
    </citation>
    <scope>NUCLEOTIDE SEQUENCE [LARGE SCALE GENOMIC DNA]</scope>
    <source>
        <strain evidence="15">DSM 6361 / JCM 21280 / NBRC 15271 / MSR-1</strain>
    </source>
</reference>
<dbReference type="InterPro" id="IPR003660">
    <property type="entry name" value="HAMP_dom"/>
</dbReference>
<dbReference type="KEGG" id="mgy:MGMSRv2__4077"/>
<dbReference type="GO" id="GO:0005886">
    <property type="term" value="C:plasma membrane"/>
    <property type="evidence" value="ECO:0007669"/>
    <property type="project" value="UniProtKB-SubCell"/>
</dbReference>
<keyword evidence="7 9" id="KW-0807">Transducer</keyword>
<evidence type="ECO:0000256" key="8">
    <source>
        <dbReference type="ARBA" id="ARBA00029447"/>
    </source>
</evidence>
<accession>V6F7H3</accession>
<keyword evidence="2" id="KW-1003">Cell membrane</keyword>
<dbReference type="PANTHER" id="PTHR32089:SF112">
    <property type="entry name" value="LYSOZYME-LIKE PROTEIN-RELATED"/>
    <property type="match status" value="1"/>
</dbReference>
<dbReference type="InterPro" id="IPR000727">
    <property type="entry name" value="T_SNARE_dom"/>
</dbReference>
<comment type="similarity">
    <text evidence="8">Belongs to the methyl-accepting chemotaxis (MCP) protein family.</text>
</comment>
<dbReference type="PROSITE" id="PS50192">
    <property type="entry name" value="T_SNARE"/>
    <property type="match status" value="1"/>
</dbReference>
<dbReference type="PROSITE" id="PS50885">
    <property type="entry name" value="HAMP"/>
    <property type="match status" value="1"/>
</dbReference>
<dbReference type="GO" id="GO:0007165">
    <property type="term" value="P:signal transduction"/>
    <property type="evidence" value="ECO:0007669"/>
    <property type="project" value="UniProtKB-KW"/>
</dbReference>
<dbReference type="PANTHER" id="PTHR32089">
    <property type="entry name" value="METHYL-ACCEPTING CHEMOTAXIS PROTEIN MCPB"/>
    <property type="match status" value="1"/>
</dbReference>
<dbReference type="PROSITE" id="PS50111">
    <property type="entry name" value="CHEMOTAXIS_TRANSDUC_2"/>
    <property type="match status" value="1"/>
</dbReference>
<sequence length="560" mass="58913">MNAKTTSISARVWAPVLLLIVALAMLTGYSLKLLSTSVMEEHQAKVKSIVETAIGIMGRYRKEVDAGRLSEEDARKQAFRALDGMRYDGSEYIFAFDDKATTYVHPKADLIGKSLIELKDVNGVYIVRELINQAKAGGGYVHYVWPRTGTDAPVPKISYAQMVPGWNFMVGTGVYVDDIDAMIRGLAVELGLVALVVILVTLVMAWMAIRSVVSPLRQMTARMNSLAAGDADSPVIGDDRGDDIGAMAKALLVFRDNARDKIRLEAEQEAAAKRAESERAAAMARVADDFEANVGNIVGAVVNAASHLRTIAQTMRETASTGSESATHVVSAAEEASANVQTVAAASEELSAAISEIGQQVTRSADISEAAVTEAGRANEMVQGLAQAAARIGEVVKLINDIASQTNLLALNATIEAARAGDAGKGFAVVANEVKALANQTAKATEEIGSQINGIQSETRATVASIEGMGGTISNINQIASAIAAAVEEQNAATQEISRNVQLAAEGTNSVSRNIGTVREAAGETAQAAEGLLSAAELLGSQSEKLRSEVQSFLHSVRAA</sequence>
<dbReference type="eggNOG" id="COG0840">
    <property type="taxonomic scope" value="Bacteria"/>
</dbReference>
<dbReference type="SMART" id="SM00283">
    <property type="entry name" value="MA"/>
    <property type="match status" value="1"/>
</dbReference>
<dbReference type="EMBL" id="HG794546">
    <property type="protein sequence ID" value="CDL01292.1"/>
    <property type="molecule type" value="Genomic_DNA"/>
</dbReference>
<organism evidence="14 15">
    <name type="scientific">Magnetospirillum gryphiswaldense (strain DSM 6361 / JCM 21280 / NBRC 15271 / MSR-1)</name>
    <dbReference type="NCBI Taxonomy" id="431944"/>
    <lineage>
        <taxon>Bacteria</taxon>
        <taxon>Pseudomonadati</taxon>
        <taxon>Pseudomonadota</taxon>
        <taxon>Alphaproteobacteria</taxon>
        <taxon>Rhodospirillales</taxon>
        <taxon>Rhodospirillaceae</taxon>
        <taxon>Magnetospirillum</taxon>
    </lineage>
</organism>
<evidence type="ECO:0000313" key="15">
    <source>
        <dbReference type="Proteomes" id="UP000018922"/>
    </source>
</evidence>
<dbReference type="InterPro" id="IPR004089">
    <property type="entry name" value="MCPsignal_dom"/>
</dbReference>
<dbReference type="Gene3D" id="3.30.450.20">
    <property type="entry name" value="PAS domain"/>
    <property type="match status" value="1"/>
</dbReference>
<feature type="domain" description="HAMP" evidence="13">
    <location>
        <begin position="210"/>
        <end position="263"/>
    </location>
</feature>
<protein>
    <submittedName>
        <fullName evidence="14">Methyl-accepting chemotaxis protein</fullName>
    </submittedName>
</protein>
<keyword evidence="5 10" id="KW-1133">Transmembrane helix</keyword>
<evidence type="ECO:0000313" key="14">
    <source>
        <dbReference type="EMBL" id="CDL01292.1"/>
    </source>
</evidence>
<name>V6F7H3_MAGGM</name>
<dbReference type="SUPFAM" id="SSF58104">
    <property type="entry name" value="Methyl-accepting chemotaxis protein (MCP) signaling domain"/>
    <property type="match status" value="1"/>
</dbReference>
<evidence type="ECO:0000256" key="10">
    <source>
        <dbReference type="SAM" id="Phobius"/>
    </source>
</evidence>
<dbReference type="Pfam" id="PF17200">
    <property type="entry name" value="sCache_2"/>
    <property type="match status" value="1"/>
</dbReference>
<dbReference type="Gene3D" id="1.10.287.950">
    <property type="entry name" value="Methyl-accepting chemotaxis protein"/>
    <property type="match status" value="1"/>
</dbReference>
<evidence type="ECO:0000256" key="1">
    <source>
        <dbReference type="ARBA" id="ARBA00004429"/>
    </source>
</evidence>
<dbReference type="AlphaFoldDB" id="V6F7H3"/>
<comment type="subcellular location">
    <subcellularLocation>
        <location evidence="1">Cell inner membrane</location>
        <topology evidence="1">Multi-pass membrane protein</topology>
    </subcellularLocation>
</comment>
<evidence type="ECO:0000256" key="4">
    <source>
        <dbReference type="ARBA" id="ARBA00022692"/>
    </source>
</evidence>